<name>A0A0G1NMY2_9BACT</name>
<accession>A0A0G1NMY2</accession>
<proteinExistence type="predicted"/>
<dbReference type="Proteomes" id="UP000034107">
    <property type="component" value="Unassembled WGS sequence"/>
</dbReference>
<protein>
    <submittedName>
        <fullName evidence="1">Uncharacterized protein</fullName>
    </submittedName>
</protein>
<comment type="caution">
    <text evidence="1">The sequence shown here is derived from an EMBL/GenBank/DDBJ whole genome shotgun (WGS) entry which is preliminary data.</text>
</comment>
<gene>
    <name evidence="1" type="ORF">UX31_C0015G0013</name>
</gene>
<reference evidence="1 2" key="1">
    <citation type="journal article" date="2015" name="Nature">
        <title>rRNA introns, odd ribosomes, and small enigmatic genomes across a large radiation of phyla.</title>
        <authorList>
            <person name="Brown C.T."/>
            <person name="Hug L.A."/>
            <person name="Thomas B.C."/>
            <person name="Sharon I."/>
            <person name="Castelle C.J."/>
            <person name="Singh A."/>
            <person name="Wilkins M.J."/>
            <person name="Williams K.H."/>
            <person name="Banfield J.F."/>
        </authorList>
    </citation>
    <scope>NUCLEOTIDE SEQUENCE [LARGE SCALE GENOMIC DNA]</scope>
</reference>
<evidence type="ECO:0000313" key="1">
    <source>
        <dbReference type="EMBL" id="KKU21687.1"/>
    </source>
</evidence>
<dbReference type="AlphaFoldDB" id="A0A0G1NMY2"/>
<evidence type="ECO:0000313" key="2">
    <source>
        <dbReference type="Proteomes" id="UP000034107"/>
    </source>
</evidence>
<dbReference type="EMBL" id="LCLS01000015">
    <property type="protein sequence ID" value="KKU21687.1"/>
    <property type="molecule type" value="Genomic_DNA"/>
</dbReference>
<organism evidence="1 2">
    <name type="scientific">Candidatus Nomurabacteria bacterium GW2011_GWA1_46_11</name>
    <dbReference type="NCBI Taxonomy" id="1618732"/>
    <lineage>
        <taxon>Bacteria</taxon>
        <taxon>Candidatus Nomuraibacteriota</taxon>
    </lineage>
</organism>
<sequence>MSLGAESELTGTISPEIRWLSRVRSFAQKHHRRRGEDTRALTRGAGAVFDDKDSDLPEEAELWVKLNKGLAHIQRGGNIHDEDAIRSVLRAIGGLAMRGKLAAADFERAADILGWTAGELRGYVYPEDR</sequence>